<dbReference type="Proteomes" id="UP001549162">
    <property type="component" value="Unassembled WGS sequence"/>
</dbReference>
<proteinExistence type="predicted"/>
<name>A0ABV2JAG5_9FIRM</name>
<feature type="region of interest" description="Disordered" evidence="1">
    <location>
        <begin position="138"/>
        <end position="168"/>
    </location>
</feature>
<evidence type="ECO:0000313" key="3">
    <source>
        <dbReference type="Proteomes" id="UP001549162"/>
    </source>
</evidence>
<reference evidence="2 3" key="1">
    <citation type="submission" date="2024-06" db="EMBL/GenBank/DDBJ databases">
        <title>Genomic Encyclopedia of Type Strains, Phase IV (KMG-IV): sequencing the most valuable type-strain genomes for metagenomic binning, comparative biology and taxonomic classification.</title>
        <authorList>
            <person name="Goeker M."/>
        </authorList>
    </citation>
    <scope>NUCLEOTIDE SEQUENCE [LARGE SCALE GENOMIC DNA]</scope>
    <source>
        <strain evidence="2 3">DSM 21460</strain>
    </source>
</reference>
<accession>A0ABV2JAG5</accession>
<dbReference type="Gene3D" id="1.10.10.10">
    <property type="entry name" value="Winged helix-like DNA-binding domain superfamily/Winged helix DNA-binding domain"/>
    <property type="match status" value="1"/>
</dbReference>
<sequence length="271" mass="31313">MDRGYYAIIPANVRYDKDLTANAKLLYAEITALANEKGYCWATNGYFAELYGVSNRSIINWINNLEKQGYICTKNIYEEGTKNIKCRYIYLNNNPQTNGNNFHGVVKKSSEPSEKNFTGVVKKSSEPSEKNFTVNNKYNNTVNNKYNNPPISPRGENGGEVSKNKSKNKKVDDVLKEFDFLESDNEMIDALKEFEKMRKLVKKPLTARAMKLNINALMRLSQDRDERLAIINQSIQNSWQGFYELKNKQFNKTPYKQKNEDDDLPHCGIWL</sequence>
<protein>
    <recommendedName>
        <fullName evidence="4">Helix-turn-helix domain-containing protein</fullName>
    </recommendedName>
</protein>
<evidence type="ECO:0000313" key="2">
    <source>
        <dbReference type="EMBL" id="MET3616759.1"/>
    </source>
</evidence>
<comment type="caution">
    <text evidence="2">The sequence shown here is derived from an EMBL/GenBank/DDBJ whole genome shotgun (WGS) entry which is preliminary data.</text>
</comment>
<gene>
    <name evidence="2" type="ORF">ABID14_000379</name>
</gene>
<feature type="compositionally biased region" description="Low complexity" evidence="1">
    <location>
        <begin position="138"/>
        <end position="148"/>
    </location>
</feature>
<dbReference type="EMBL" id="JBEPMA010000001">
    <property type="protein sequence ID" value="MET3616759.1"/>
    <property type="molecule type" value="Genomic_DNA"/>
</dbReference>
<evidence type="ECO:0008006" key="4">
    <source>
        <dbReference type="Google" id="ProtNLM"/>
    </source>
</evidence>
<evidence type="ECO:0000256" key="1">
    <source>
        <dbReference type="SAM" id="MobiDB-lite"/>
    </source>
</evidence>
<dbReference type="Pfam" id="PF13730">
    <property type="entry name" value="HTH_36"/>
    <property type="match status" value="1"/>
</dbReference>
<dbReference type="RefSeq" id="WP_354366757.1">
    <property type="nucleotide sequence ID" value="NZ_JBEPMA010000001.1"/>
</dbReference>
<organism evidence="2 3">
    <name type="scientific">Peptoniphilus olsenii</name>
    <dbReference type="NCBI Taxonomy" id="411570"/>
    <lineage>
        <taxon>Bacteria</taxon>
        <taxon>Bacillati</taxon>
        <taxon>Bacillota</taxon>
        <taxon>Tissierellia</taxon>
        <taxon>Tissierellales</taxon>
        <taxon>Peptoniphilaceae</taxon>
        <taxon>Peptoniphilus</taxon>
    </lineage>
</organism>
<keyword evidence="3" id="KW-1185">Reference proteome</keyword>
<dbReference type="InterPro" id="IPR036388">
    <property type="entry name" value="WH-like_DNA-bd_sf"/>
</dbReference>